<feature type="coiled-coil region" evidence="1">
    <location>
        <begin position="154"/>
        <end position="216"/>
    </location>
</feature>
<evidence type="ECO:0000256" key="2">
    <source>
        <dbReference type="SAM" id="Phobius"/>
    </source>
</evidence>
<gene>
    <name evidence="4" type="primary">11412241</name>
    <name evidence="3" type="ordered locus">MTR_5g037260</name>
</gene>
<proteinExistence type="predicted"/>
<feature type="transmembrane region" description="Helical" evidence="2">
    <location>
        <begin position="331"/>
        <end position="351"/>
    </location>
</feature>
<reference evidence="3 5" key="1">
    <citation type="journal article" date="2011" name="Nature">
        <title>The Medicago genome provides insight into the evolution of rhizobial symbioses.</title>
        <authorList>
            <person name="Young N.D."/>
            <person name="Debelle F."/>
            <person name="Oldroyd G.E."/>
            <person name="Geurts R."/>
            <person name="Cannon S.B."/>
            <person name="Udvardi M.K."/>
            <person name="Benedito V.A."/>
            <person name="Mayer K.F."/>
            <person name="Gouzy J."/>
            <person name="Schoof H."/>
            <person name="Van de Peer Y."/>
            <person name="Proost S."/>
            <person name="Cook D.R."/>
            <person name="Meyers B.C."/>
            <person name="Spannagl M."/>
            <person name="Cheung F."/>
            <person name="De Mita S."/>
            <person name="Krishnakumar V."/>
            <person name="Gundlach H."/>
            <person name="Zhou S."/>
            <person name="Mudge J."/>
            <person name="Bharti A.K."/>
            <person name="Murray J.D."/>
            <person name="Naoumkina M.A."/>
            <person name="Rosen B."/>
            <person name="Silverstein K.A."/>
            <person name="Tang H."/>
            <person name="Rombauts S."/>
            <person name="Zhao P.X."/>
            <person name="Zhou P."/>
            <person name="Barbe V."/>
            <person name="Bardou P."/>
            <person name="Bechner M."/>
            <person name="Bellec A."/>
            <person name="Berger A."/>
            <person name="Berges H."/>
            <person name="Bidwell S."/>
            <person name="Bisseling T."/>
            <person name="Choisne N."/>
            <person name="Couloux A."/>
            <person name="Denny R."/>
            <person name="Deshpande S."/>
            <person name="Dai X."/>
            <person name="Doyle J.J."/>
            <person name="Dudez A.M."/>
            <person name="Farmer A.D."/>
            <person name="Fouteau S."/>
            <person name="Franken C."/>
            <person name="Gibelin C."/>
            <person name="Gish J."/>
            <person name="Goldstein S."/>
            <person name="Gonzalez A.J."/>
            <person name="Green P.J."/>
            <person name="Hallab A."/>
            <person name="Hartog M."/>
            <person name="Hua A."/>
            <person name="Humphray S.J."/>
            <person name="Jeong D.H."/>
            <person name="Jing Y."/>
            <person name="Jocker A."/>
            <person name="Kenton S.M."/>
            <person name="Kim D.J."/>
            <person name="Klee K."/>
            <person name="Lai H."/>
            <person name="Lang C."/>
            <person name="Lin S."/>
            <person name="Macmil S.L."/>
            <person name="Magdelenat G."/>
            <person name="Matthews L."/>
            <person name="McCorrison J."/>
            <person name="Monaghan E.L."/>
            <person name="Mun J.H."/>
            <person name="Najar F.Z."/>
            <person name="Nicholson C."/>
            <person name="Noirot C."/>
            <person name="O'Bleness M."/>
            <person name="Paule C.R."/>
            <person name="Poulain J."/>
            <person name="Prion F."/>
            <person name="Qin B."/>
            <person name="Qu C."/>
            <person name="Retzel E.F."/>
            <person name="Riddle C."/>
            <person name="Sallet E."/>
            <person name="Samain S."/>
            <person name="Samson N."/>
            <person name="Sanders I."/>
            <person name="Saurat O."/>
            <person name="Scarpelli C."/>
            <person name="Schiex T."/>
            <person name="Segurens B."/>
            <person name="Severin A.J."/>
            <person name="Sherrier D.J."/>
            <person name="Shi R."/>
            <person name="Sims S."/>
            <person name="Singer S.R."/>
            <person name="Sinharoy S."/>
            <person name="Sterck L."/>
            <person name="Viollet A."/>
            <person name="Wang B.B."/>
            <person name="Wang K."/>
            <person name="Wang M."/>
            <person name="Wang X."/>
            <person name="Warfsmann J."/>
            <person name="Weissenbach J."/>
            <person name="White D.D."/>
            <person name="White J.D."/>
            <person name="Wiley G.B."/>
            <person name="Wincker P."/>
            <person name="Xing Y."/>
            <person name="Yang L."/>
            <person name="Yao Z."/>
            <person name="Ying F."/>
            <person name="Zhai J."/>
            <person name="Zhou L."/>
            <person name="Zuber A."/>
            <person name="Denarie J."/>
            <person name="Dixon R.A."/>
            <person name="May G.D."/>
            <person name="Schwartz D.C."/>
            <person name="Rogers J."/>
            <person name="Quetier F."/>
            <person name="Town C.D."/>
            <person name="Roe B.A."/>
        </authorList>
    </citation>
    <scope>NUCLEOTIDE SEQUENCE [LARGE SCALE GENOMIC DNA]</scope>
    <source>
        <strain evidence="3">A17</strain>
        <strain evidence="4 5">cv. Jemalong A17</strain>
    </source>
</reference>
<evidence type="ECO:0000256" key="1">
    <source>
        <dbReference type="SAM" id="Coils"/>
    </source>
</evidence>
<keyword evidence="2 3" id="KW-0812">Transmembrane</keyword>
<keyword evidence="1" id="KW-0175">Coiled coil</keyword>
<keyword evidence="2" id="KW-1133">Transmembrane helix</keyword>
<dbReference type="PaxDb" id="3880-AES96447"/>
<evidence type="ECO:0000313" key="5">
    <source>
        <dbReference type="Proteomes" id="UP000002051"/>
    </source>
</evidence>
<name>G7K715_MEDTR</name>
<evidence type="ECO:0000313" key="3">
    <source>
        <dbReference type="EMBL" id="AES96447.2"/>
    </source>
</evidence>
<reference evidence="3 5" key="2">
    <citation type="journal article" date="2014" name="BMC Genomics">
        <title>An improved genome release (version Mt4.0) for the model legume Medicago truncatula.</title>
        <authorList>
            <person name="Tang H."/>
            <person name="Krishnakumar V."/>
            <person name="Bidwell S."/>
            <person name="Rosen B."/>
            <person name="Chan A."/>
            <person name="Zhou S."/>
            <person name="Gentzbittel L."/>
            <person name="Childs K.L."/>
            <person name="Yandell M."/>
            <person name="Gundlach H."/>
            <person name="Mayer K.F."/>
            <person name="Schwartz D.C."/>
            <person name="Town C.D."/>
        </authorList>
    </citation>
    <scope>GENOME REANNOTATION</scope>
    <source>
        <strain evidence="4 5">cv. Jemalong A17</strain>
    </source>
</reference>
<feature type="coiled-coil region" evidence="1">
    <location>
        <begin position="6"/>
        <end position="86"/>
    </location>
</feature>
<dbReference type="Proteomes" id="UP000002051">
    <property type="component" value="Chromosome 5"/>
</dbReference>
<dbReference type="EMBL" id="CM001221">
    <property type="protein sequence ID" value="AES96447.2"/>
    <property type="molecule type" value="Genomic_DNA"/>
</dbReference>
<dbReference type="EnsemblPlants" id="AES96447">
    <property type="protein sequence ID" value="AES96447"/>
    <property type="gene ID" value="MTR_5g037260"/>
</dbReference>
<accession>A0A0C3XHG2</accession>
<dbReference type="AlphaFoldDB" id="G7K715"/>
<dbReference type="eggNOG" id="ENOG502QQ30">
    <property type="taxonomic scope" value="Eukaryota"/>
</dbReference>
<dbReference type="GO" id="GO:0007131">
    <property type="term" value="P:reciprocal meiotic recombination"/>
    <property type="evidence" value="ECO:0000318"/>
    <property type="project" value="GO_Central"/>
</dbReference>
<keyword evidence="2" id="KW-0472">Membrane</keyword>
<dbReference type="OrthoDB" id="1923550at2759"/>
<keyword evidence="5" id="KW-1185">Reference proteome</keyword>
<sequence length="452" mass="53279">MELLKFSKLKLQLQSLITEVRDLRDRERSATQQHHLLIQKQKRTEEEWSRKIQELQGELAFVKEERQKLERKVNYVQNDNMMLENKQKELKGTLNSLLQSRENFVIAYEESTSHLKRSIENKDRMLSVLSEKINSHLLLFDSIEKEVFYIKHILDKVQNIVKDKEEVVTSLKNKMNQVSAFEKEFVEHITDLRNKLENKEAESRKKDRVISELEAKLDGAKISNNNQAQIEDISIPPRNSYLYQIVCHLQKTILAKDAEIHNLISDKEALHNEVGSLRLILQRFQGTITNMNEEDKKLFSSILQPKEASATDMKIDVYPRKRDMKIEDIRMIHWLYACLFCWLASIFFGILQPTISLRTDRKETVKRYMVRGNLDVDFSSHNEHMGFNLCLPDDWESSWWVDDDSEFGAIISQCRQHLGFWFTRFSVEFGQEENNFEDEGGRKIVARKSSHP</sequence>
<protein>
    <submittedName>
        <fullName evidence="3">Transmembrane protein, putative</fullName>
    </submittedName>
</protein>
<reference evidence="4" key="3">
    <citation type="submission" date="2015-04" db="UniProtKB">
        <authorList>
            <consortium name="EnsemblPlants"/>
        </authorList>
    </citation>
    <scope>IDENTIFICATION</scope>
    <source>
        <strain evidence="4">cv. Jemalong A17</strain>
    </source>
</reference>
<organism evidence="3 5">
    <name type="scientific">Medicago truncatula</name>
    <name type="common">Barrel medic</name>
    <name type="synonym">Medicago tribuloides</name>
    <dbReference type="NCBI Taxonomy" id="3880"/>
    <lineage>
        <taxon>Eukaryota</taxon>
        <taxon>Viridiplantae</taxon>
        <taxon>Streptophyta</taxon>
        <taxon>Embryophyta</taxon>
        <taxon>Tracheophyta</taxon>
        <taxon>Spermatophyta</taxon>
        <taxon>Magnoliopsida</taxon>
        <taxon>eudicotyledons</taxon>
        <taxon>Gunneridae</taxon>
        <taxon>Pentapetalae</taxon>
        <taxon>rosids</taxon>
        <taxon>fabids</taxon>
        <taxon>Fabales</taxon>
        <taxon>Fabaceae</taxon>
        <taxon>Papilionoideae</taxon>
        <taxon>50 kb inversion clade</taxon>
        <taxon>NPAAA clade</taxon>
        <taxon>Hologalegina</taxon>
        <taxon>IRL clade</taxon>
        <taxon>Trifolieae</taxon>
        <taxon>Medicago</taxon>
    </lineage>
</organism>
<accession>G7K715</accession>
<evidence type="ECO:0000313" key="4">
    <source>
        <dbReference type="EnsemblPlants" id="AES96447"/>
    </source>
</evidence>